<name>A0A9E7JB34_9LILI</name>
<gene>
    <name evidence="1" type="ORF">MUK42_37545</name>
</gene>
<protein>
    <submittedName>
        <fullName evidence="1">Uncharacterized protein</fullName>
    </submittedName>
</protein>
<reference evidence="1" key="1">
    <citation type="submission" date="2022-05" db="EMBL/GenBank/DDBJ databases">
        <title>The Musa troglodytarum L. genome provides insights into the mechanism of non-climacteric behaviour and enrichment of carotenoids.</title>
        <authorList>
            <person name="Wang J."/>
        </authorList>
    </citation>
    <scope>NUCLEOTIDE SEQUENCE</scope>
    <source>
        <tissue evidence="1">Leaf</tissue>
    </source>
</reference>
<dbReference type="AlphaFoldDB" id="A0A9E7JB34"/>
<sequence length="35" mass="4248">MKHFLINKNMYVVAYPFCDCECFHHNFHSNKAETK</sequence>
<accession>A0A9E7JB34</accession>
<organism evidence="1 2">
    <name type="scientific">Musa troglodytarum</name>
    <name type="common">fe'i banana</name>
    <dbReference type="NCBI Taxonomy" id="320322"/>
    <lineage>
        <taxon>Eukaryota</taxon>
        <taxon>Viridiplantae</taxon>
        <taxon>Streptophyta</taxon>
        <taxon>Embryophyta</taxon>
        <taxon>Tracheophyta</taxon>
        <taxon>Spermatophyta</taxon>
        <taxon>Magnoliopsida</taxon>
        <taxon>Liliopsida</taxon>
        <taxon>Zingiberales</taxon>
        <taxon>Musaceae</taxon>
        <taxon>Musa</taxon>
    </lineage>
</organism>
<proteinExistence type="predicted"/>
<evidence type="ECO:0000313" key="1">
    <source>
        <dbReference type="EMBL" id="URD74519.1"/>
    </source>
</evidence>
<evidence type="ECO:0000313" key="2">
    <source>
        <dbReference type="Proteomes" id="UP001055439"/>
    </source>
</evidence>
<dbReference type="Proteomes" id="UP001055439">
    <property type="component" value="Chromosome 1"/>
</dbReference>
<keyword evidence="2" id="KW-1185">Reference proteome</keyword>
<dbReference type="EMBL" id="CP097502">
    <property type="protein sequence ID" value="URD74519.1"/>
    <property type="molecule type" value="Genomic_DNA"/>
</dbReference>